<organism evidence="1 2">
    <name type="scientific">Dreissena polymorpha</name>
    <name type="common">Zebra mussel</name>
    <name type="synonym">Mytilus polymorpha</name>
    <dbReference type="NCBI Taxonomy" id="45954"/>
    <lineage>
        <taxon>Eukaryota</taxon>
        <taxon>Metazoa</taxon>
        <taxon>Spiralia</taxon>
        <taxon>Lophotrochozoa</taxon>
        <taxon>Mollusca</taxon>
        <taxon>Bivalvia</taxon>
        <taxon>Autobranchia</taxon>
        <taxon>Heteroconchia</taxon>
        <taxon>Euheterodonta</taxon>
        <taxon>Imparidentia</taxon>
        <taxon>Neoheterodontei</taxon>
        <taxon>Myida</taxon>
        <taxon>Dreissenoidea</taxon>
        <taxon>Dreissenidae</taxon>
        <taxon>Dreissena</taxon>
    </lineage>
</organism>
<reference evidence="1" key="2">
    <citation type="submission" date="2020-11" db="EMBL/GenBank/DDBJ databases">
        <authorList>
            <person name="McCartney M.A."/>
            <person name="Auch B."/>
            <person name="Kono T."/>
            <person name="Mallez S."/>
            <person name="Becker A."/>
            <person name="Gohl D.M."/>
            <person name="Silverstein K.A.T."/>
            <person name="Koren S."/>
            <person name="Bechman K.B."/>
            <person name="Herman A."/>
            <person name="Abrahante J.E."/>
            <person name="Garbe J."/>
        </authorList>
    </citation>
    <scope>NUCLEOTIDE SEQUENCE</scope>
    <source>
        <strain evidence="1">Duluth1</strain>
        <tissue evidence="1">Whole animal</tissue>
    </source>
</reference>
<proteinExistence type="predicted"/>
<keyword evidence="2" id="KW-1185">Reference proteome</keyword>
<sequence length="86" mass="10249">MKKWKNMSKNYKEVKDNNLKSGSNPINWKHLDAFDEIFGHKQSTRPTVIIDSGNKMKLVETEKEKCQENNSDRQHCWFRFAWSGKM</sequence>
<evidence type="ECO:0000313" key="2">
    <source>
        <dbReference type="Proteomes" id="UP000828390"/>
    </source>
</evidence>
<name>A0A9D4K868_DREPO</name>
<reference evidence="1" key="1">
    <citation type="journal article" date="2019" name="bioRxiv">
        <title>The Genome of the Zebra Mussel, Dreissena polymorpha: A Resource for Invasive Species Research.</title>
        <authorList>
            <person name="McCartney M.A."/>
            <person name="Auch B."/>
            <person name="Kono T."/>
            <person name="Mallez S."/>
            <person name="Zhang Y."/>
            <person name="Obille A."/>
            <person name="Becker A."/>
            <person name="Abrahante J.E."/>
            <person name="Garbe J."/>
            <person name="Badalamenti J.P."/>
            <person name="Herman A."/>
            <person name="Mangelson H."/>
            <person name="Liachko I."/>
            <person name="Sullivan S."/>
            <person name="Sone E.D."/>
            <person name="Koren S."/>
            <person name="Silverstein K.A.T."/>
            <person name="Beckman K.B."/>
            <person name="Gohl D.M."/>
        </authorList>
    </citation>
    <scope>NUCLEOTIDE SEQUENCE</scope>
    <source>
        <strain evidence="1">Duluth1</strain>
        <tissue evidence="1">Whole animal</tissue>
    </source>
</reference>
<protein>
    <submittedName>
        <fullName evidence="1">Uncharacterized protein</fullName>
    </submittedName>
</protein>
<comment type="caution">
    <text evidence="1">The sequence shown here is derived from an EMBL/GenBank/DDBJ whole genome shotgun (WGS) entry which is preliminary data.</text>
</comment>
<accession>A0A9D4K868</accession>
<gene>
    <name evidence="1" type="ORF">DPMN_108136</name>
</gene>
<dbReference type="Proteomes" id="UP000828390">
    <property type="component" value="Unassembled WGS sequence"/>
</dbReference>
<dbReference type="EMBL" id="JAIWYP010000004">
    <property type="protein sequence ID" value="KAH3834801.1"/>
    <property type="molecule type" value="Genomic_DNA"/>
</dbReference>
<dbReference type="AlphaFoldDB" id="A0A9D4K868"/>
<evidence type="ECO:0000313" key="1">
    <source>
        <dbReference type="EMBL" id="KAH3834801.1"/>
    </source>
</evidence>